<evidence type="ECO:0000259" key="8">
    <source>
        <dbReference type="PROSITE" id="PS50250"/>
    </source>
</evidence>
<evidence type="ECO:0000256" key="7">
    <source>
        <dbReference type="ARBA" id="ARBA00023242"/>
    </source>
</evidence>
<evidence type="ECO:0000313" key="9">
    <source>
        <dbReference type="EMBL" id="KAJ5079746.1"/>
    </source>
</evidence>
<dbReference type="OMA" id="MRIPDKL"/>
<evidence type="ECO:0000256" key="2">
    <source>
        <dbReference type="ARBA" id="ARBA00004496"/>
    </source>
</evidence>
<comment type="similarity">
    <text evidence="3">Belongs to the CSN8 family.</text>
</comment>
<reference evidence="9" key="1">
    <citation type="submission" date="2022-10" db="EMBL/GenBank/DDBJ databases">
        <title>Novel sulphate-reducing endosymbionts in the free-living metamonad Anaeramoeba.</title>
        <authorList>
            <person name="Jerlstrom-Hultqvist J."/>
            <person name="Cepicka I."/>
            <person name="Gallot-Lavallee L."/>
            <person name="Salas-Leiva D."/>
            <person name="Curtis B.A."/>
            <person name="Zahonova K."/>
            <person name="Pipaliya S."/>
            <person name="Dacks J."/>
            <person name="Roger A.J."/>
        </authorList>
    </citation>
    <scope>NUCLEOTIDE SEQUENCE</scope>
    <source>
        <strain evidence="9">BMAN</strain>
    </source>
</reference>
<dbReference type="InterPro" id="IPR000717">
    <property type="entry name" value="PCI_dom"/>
</dbReference>
<keyword evidence="7" id="KW-0539">Nucleus</keyword>
<keyword evidence="6" id="KW-0736">Signalosome</keyword>
<dbReference type="EMBL" id="JAPDFW010000022">
    <property type="protein sequence ID" value="KAJ5079746.1"/>
    <property type="molecule type" value="Genomic_DNA"/>
</dbReference>
<dbReference type="PROSITE" id="PS50250">
    <property type="entry name" value="PCI"/>
    <property type="match status" value="1"/>
</dbReference>
<evidence type="ECO:0000256" key="5">
    <source>
        <dbReference type="ARBA" id="ARBA00022490"/>
    </source>
</evidence>
<proteinExistence type="inferred from homology"/>
<dbReference type="Gene3D" id="1.25.40.990">
    <property type="match status" value="1"/>
</dbReference>
<keyword evidence="5" id="KW-0963">Cytoplasm</keyword>
<comment type="subcellular location">
    <subcellularLocation>
        <location evidence="2">Cytoplasm</location>
    </subcellularLocation>
    <subcellularLocation>
        <location evidence="1">Nucleus</location>
    </subcellularLocation>
</comment>
<dbReference type="GO" id="GO:0005737">
    <property type="term" value="C:cytoplasm"/>
    <property type="evidence" value="ECO:0007669"/>
    <property type="project" value="UniProtKB-SubCell"/>
</dbReference>
<name>A0A9Q0LTM8_ANAIG</name>
<comment type="caution">
    <text evidence="9">The sequence shown here is derived from an EMBL/GenBank/DDBJ whole genome shotgun (WGS) entry which is preliminary data.</text>
</comment>
<evidence type="ECO:0000256" key="6">
    <source>
        <dbReference type="ARBA" id="ARBA00022790"/>
    </source>
</evidence>
<dbReference type="GO" id="GO:0010387">
    <property type="term" value="P:COP9 signalosome assembly"/>
    <property type="evidence" value="ECO:0007669"/>
    <property type="project" value="InterPro"/>
</dbReference>
<evidence type="ECO:0000256" key="3">
    <source>
        <dbReference type="ARBA" id="ARBA00008252"/>
    </source>
</evidence>
<evidence type="ECO:0000256" key="4">
    <source>
        <dbReference type="ARBA" id="ARBA00014875"/>
    </source>
</evidence>
<accession>A0A9Q0LTM8</accession>
<dbReference type="InterPro" id="IPR033464">
    <property type="entry name" value="CSN8_PSD8_EIF3K"/>
</dbReference>
<dbReference type="PANTHER" id="PTHR13339">
    <property type="entry name" value="COP9 SIGNALOSOME COMPLEX SUBUNIT 8"/>
    <property type="match status" value="1"/>
</dbReference>
<keyword evidence="10" id="KW-1185">Reference proteome</keyword>
<dbReference type="Pfam" id="PF10075">
    <property type="entry name" value="CSN8_PSD8_EIF3K"/>
    <property type="match status" value="1"/>
</dbReference>
<evidence type="ECO:0000256" key="1">
    <source>
        <dbReference type="ARBA" id="ARBA00004123"/>
    </source>
</evidence>
<dbReference type="GO" id="GO:0000338">
    <property type="term" value="P:protein deneddylation"/>
    <property type="evidence" value="ECO:0007669"/>
    <property type="project" value="InterPro"/>
</dbReference>
<feature type="domain" description="PCI" evidence="8">
    <location>
        <begin position="14"/>
        <end position="184"/>
    </location>
</feature>
<dbReference type="GO" id="GO:0008180">
    <property type="term" value="C:COP9 signalosome"/>
    <property type="evidence" value="ECO:0007669"/>
    <property type="project" value="UniProtKB-KW"/>
</dbReference>
<evidence type="ECO:0000313" key="10">
    <source>
        <dbReference type="Proteomes" id="UP001149090"/>
    </source>
</evidence>
<dbReference type="PANTHER" id="PTHR13339:SF0">
    <property type="entry name" value="COP9 SIGNALOSOME COMPLEX SUBUNIT 8"/>
    <property type="match status" value="1"/>
</dbReference>
<protein>
    <recommendedName>
        <fullName evidence="4">COP9 signalosome complex subunit 8</fullName>
    </recommendedName>
</protein>
<gene>
    <name evidence="9" type="ORF">M0811_04056</name>
</gene>
<dbReference type="OrthoDB" id="5351233at2759"/>
<sequence>MSKPKKTTIDNYLEKKDFAKAIKFCEDIEAISHGTDTKPMFHQQIILYLITNDTIGARFLYKRLPTEIKKTKVIDKLWELTKIMWNSESGGMLEIIPSINNFHWPDELKNLINILLEEIRQRMLKLIGSGYSTISISSLTMYLGLTDVDALSIVKPLGWKVTKDFVYPQPIPKPKKVEEKKDSLVDLTQFIMAFEKNQ</sequence>
<organism evidence="9 10">
    <name type="scientific">Anaeramoeba ignava</name>
    <name type="common">Anaerobic marine amoeba</name>
    <dbReference type="NCBI Taxonomy" id="1746090"/>
    <lineage>
        <taxon>Eukaryota</taxon>
        <taxon>Metamonada</taxon>
        <taxon>Anaeramoebidae</taxon>
        <taxon>Anaeramoeba</taxon>
    </lineage>
</organism>
<dbReference type="AlphaFoldDB" id="A0A9Q0LTM8"/>
<dbReference type="Proteomes" id="UP001149090">
    <property type="component" value="Unassembled WGS sequence"/>
</dbReference>
<dbReference type="InterPro" id="IPR033205">
    <property type="entry name" value="COP9_CSN8"/>
</dbReference>